<dbReference type="EMBL" id="LPBJ01000094">
    <property type="protein sequence ID" value="KVP89732.1"/>
    <property type="molecule type" value="Genomic_DNA"/>
</dbReference>
<proteinExistence type="predicted"/>
<organism evidence="1 2">
    <name type="scientific">Burkholderia ubonensis</name>
    <dbReference type="NCBI Taxonomy" id="101571"/>
    <lineage>
        <taxon>Bacteria</taxon>
        <taxon>Pseudomonadati</taxon>
        <taxon>Pseudomonadota</taxon>
        <taxon>Betaproteobacteria</taxon>
        <taxon>Burkholderiales</taxon>
        <taxon>Burkholderiaceae</taxon>
        <taxon>Burkholderia</taxon>
        <taxon>Burkholderia cepacia complex</taxon>
    </lineage>
</organism>
<keyword evidence="2" id="KW-1185">Reference proteome</keyword>
<accession>A0AAW3ML74</accession>
<name>A0AAW3ML74_9BURK</name>
<gene>
    <name evidence="1" type="ORF">WJ96_19635</name>
</gene>
<evidence type="ECO:0000313" key="1">
    <source>
        <dbReference type="EMBL" id="KVP89732.1"/>
    </source>
</evidence>
<evidence type="ECO:0000313" key="2">
    <source>
        <dbReference type="Proteomes" id="UP000056453"/>
    </source>
</evidence>
<dbReference type="Proteomes" id="UP000056453">
    <property type="component" value="Unassembled WGS sequence"/>
</dbReference>
<sequence>MQATCQLHHTFLEIDQLGWSNLLTTFPMCNAVALFQQLFDLVDISDLSSFKTRRPLFFYNIYYHFQCPVSKLASF</sequence>
<dbReference type="AlphaFoldDB" id="A0AAW3ML74"/>
<protein>
    <submittedName>
        <fullName evidence="1">Uncharacterized protein</fullName>
    </submittedName>
</protein>
<comment type="caution">
    <text evidence="1">The sequence shown here is derived from an EMBL/GenBank/DDBJ whole genome shotgun (WGS) entry which is preliminary data.</text>
</comment>
<reference evidence="1 2" key="1">
    <citation type="submission" date="2015-11" db="EMBL/GenBank/DDBJ databases">
        <title>Expanding the genomic diversity of Burkholderia species for the development of highly accurate diagnostics.</title>
        <authorList>
            <person name="Sahl J."/>
            <person name="Keim P."/>
            <person name="Wagner D."/>
        </authorList>
    </citation>
    <scope>NUCLEOTIDE SEQUENCE [LARGE SCALE GENOMIC DNA]</scope>
    <source>
        <strain evidence="1 2">MSMB1808WGS</strain>
    </source>
</reference>